<keyword evidence="2" id="KW-1185">Reference proteome</keyword>
<dbReference type="HOGENOM" id="CLU_2087241_0_0_1"/>
<protein>
    <submittedName>
        <fullName evidence="1">Uncharacterized protein</fullName>
    </submittedName>
</protein>
<proteinExistence type="predicted"/>
<dbReference type="KEGG" id="dpx:DAPPUDRAFT_268497"/>
<dbReference type="AlphaFoldDB" id="E9HXW5"/>
<sequence length="117" mass="13290">MFATRLMISNENPLRRHRCLLVQTYDTKADQSKAVIPNSHYSPQYDKGAQANKHSSTVPFDLVTPITSVPSPDERLEVNPPESLFIIRDEVVKTDLGHTVQLTNIESICFCKVYPKF</sequence>
<name>E9HXW5_DAPPU</name>
<dbReference type="Proteomes" id="UP000000305">
    <property type="component" value="Unassembled WGS sequence"/>
</dbReference>
<reference evidence="1 2" key="1">
    <citation type="journal article" date="2011" name="Science">
        <title>The ecoresponsive genome of Daphnia pulex.</title>
        <authorList>
            <person name="Colbourne J.K."/>
            <person name="Pfrender M.E."/>
            <person name="Gilbert D."/>
            <person name="Thomas W.K."/>
            <person name="Tucker A."/>
            <person name="Oakley T.H."/>
            <person name="Tokishita S."/>
            <person name="Aerts A."/>
            <person name="Arnold G.J."/>
            <person name="Basu M.K."/>
            <person name="Bauer D.J."/>
            <person name="Caceres C.E."/>
            <person name="Carmel L."/>
            <person name="Casola C."/>
            <person name="Choi J.H."/>
            <person name="Detter J.C."/>
            <person name="Dong Q."/>
            <person name="Dusheyko S."/>
            <person name="Eads B.D."/>
            <person name="Frohlich T."/>
            <person name="Geiler-Samerotte K.A."/>
            <person name="Gerlach D."/>
            <person name="Hatcher P."/>
            <person name="Jogdeo S."/>
            <person name="Krijgsveld J."/>
            <person name="Kriventseva E.V."/>
            <person name="Kultz D."/>
            <person name="Laforsch C."/>
            <person name="Lindquist E."/>
            <person name="Lopez J."/>
            <person name="Manak J.R."/>
            <person name="Muller J."/>
            <person name="Pangilinan J."/>
            <person name="Patwardhan R.P."/>
            <person name="Pitluck S."/>
            <person name="Pritham E.J."/>
            <person name="Rechtsteiner A."/>
            <person name="Rho M."/>
            <person name="Rogozin I.B."/>
            <person name="Sakarya O."/>
            <person name="Salamov A."/>
            <person name="Schaack S."/>
            <person name="Shapiro H."/>
            <person name="Shiga Y."/>
            <person name="Skalitzky C."/>
            <person name="Smith Z."/>
            <person name="Souvorov A."/>
            <person name="Sung W."/>
            <person name="Tang Z."/>
            <person name="Tsuchiya D."/>
            <person name="Tu H."/>
            <person name="Vos H."/>
            <person name="Wang M."/>
            <person name="Wolf Y.I."/>
            <person name="Yamagata H."/>
            <person name="Yamada T."/>
            <person name="Ye Y."/>
            <person name="Shaw J.R."/>
            <person name="Andrews J."/>
            <person name="Crease T.J."/>
            <person name="Tang H."/>
            <person name="Lucas S.M."/>
            <person name="Robertson H.M."/>
            <person name="Bork P."/>
            <person name="Koonin E.V."/>
            <person name="Zdobnov E.M."/>
            <person name="Grigoriev I.V."/>
            <person name="Lynch M."/>
            <person name="Boore J.L."/>
        </authorList>
    </citation>
    <scope>NUCLEOTIDE SEQUENCE [LARGE SCALE GENOMIC DNA]</scope>
</reference>
<evidence type="ECO:0000313" key="2">
    <source>
        <dbReference type="Proteomes" id="UP000000305"/>
    </source>
</evidence>
<dbReference type="EMBL" id="GL733081">
    <property type="protein sequence ID" value="EFX63415.1"/>
    <property type="molecule type" value="Genomic_DNA"/>
</dbReference>
<gene>
    <name evidence="1" type="ORF">DAPPUDRAFT_268497</name>
</gene>
<evidence type="ECO:0000313" key="1">
    <source>
        <dbReference type="EMBL" id="EFX63415.1"/>
    </source>
</evidence>
<accession>E9HXW5</accession>
<dbReference type="InParanoid" id="E9HXW5"/>
<organism evidence="1 2">
    <name type="scientific">Daphnia pulex</name>
    <name type="common">Water flea</name>
    <dbReference type="NCBI Taxonomy" id="6669"/>
    <lineage>
        <taxon>Eukaryota</taxon>
        <taxon>Metazoa</taxon>
        <taxon>Ecdysozoa</taxon>
        <taxon>Arthropoda</taxon>
        <taxon>Crustacea</taxon>
        <taxon>Branchiopoda</taxon>
        <taxon>Diplostraca</taxon>
        <taxon>Cladocera</taxon>
        <taxon>Anomopoda</taxon>
        <taxon>Daphniidae</taxon>
        <taxon>Daphnia</taxon>
    </lineage>
</organism>